<gene>
    <name evidence="2" type="ORF">GURASL_26920</name>
</gene>
<dbReference type="RefSeq" id="WP_281999890.1">
    <property type="nucleotide sequence ID" value="NZ_AP027151.1"/>
</dbReference>
<keyword evidence="1" id="KW-0472">Membrane</keyword>
<feature type="transmembrane region" description="Helical" evidence="1">
    <location>
        <begin position="86"/>
        <end position="104"/>
    </location>
</feature>
<feature type="transmembrane region" description="Helical" evidence="1">
    <location>
        <begin position="52"/>
        <end position="74"/>
    </location>
</feature>
<evidence type="ECO:0000313" key="2">
    <source>
        <dbReference type="EMBL" id="BDV43769.1"/>
    </source>
</evidence>
<evidence type="ECO:0000256" key="1">
    <source>
        <dbReference type="SAM" id="Phobius"/>
    </source>
</evidence>
<accession>A0ABN6VUJ9</accession>
<keyword evidence="3" id="KW-1185">Reference proteome</keyword>
<dbReference type="EMBL" id="AP027151">
    <property type="protein sequence ID" value="BDV43769.1"/>
    <property type="molecule type" value="Genomic_DNA"/>
</dbReference>
<keyword evidence="1" id="KW-0812">Transmembrane</keyword>
<sequence>MNTLNTTMILLTVTVAALMIPRMMLDWLRYRELLNERDEEGLRGLMAGQRRWLVRHGSCAAAATILVVGVRYLPELARYDMLANGLIAYAMLSLLFTLVESMLAQRIEATLQAKVGTEEAASDFGQ</sequence>
<protein>
    <submittedName>
        <fullName evidence="2">Uncharacterized protein</fullName>
    </submittedName>
</protein>
<evidence type="ECO:0000313" key="3">
    <source>
        <dbReference type="Proteomes" id="UP001317705"/>
    </source>
</evidence>
<keyword evidence="1" id="KW-1133">Transmembrane helix</keyword>
<reference evidence="2 3" key="1">
    <citation type="submission" date="2022-12" db="EMBL/GenBank/DDBJ databases">
        <title>Polyphasic characterization of Geotalea uranireducens NIT-SL11 newly isolated from a complex of sewage sludge and microbially reduced graphene oxide.</title>
        <authorList>
            <person name="Xie L."/>
            <person name="Yoshida N."/>
            <person name="Meng L."/>
        </authorList>
    </citation>
    <scope>NUCLEOTIDE SEQUENCE [LARGE SCALE GENOMIC DNA]</scope>
    <source>
        <strain evidence="2 3">NIT-SL11</strain>
    </source>
</reference>
<feature type="transmembrane region" description="Helical" evidence="1">
    <location>
        <begin position="6"/>
        <end position="25"/>
    </location>
</feature>
<organism evidence="2 3">
    <name type="scientific">Geotalea uraniireducens</name>
    <dbReference type="NCBI Taxonomy" id="351604"/>
    <lineage>
        <taxon>Bacteria</taxon>
        <taxon>Pseudomonadati</taxon>
        <taxon>Thermodesulfobacteriota</taxon>
        <taxon>Desulfuromonadia</taxon>
        <taxon>Geobacterales</taxon>
        <taxon>Geobacteraceae</taxon>
        <taxon>Geotalea</taxon>
    </lineage>
</organism>
<dbReference type="Proteomes" id="UP001317705">
    <property type="component" value="Chromosome"/>
</dbReference>
<name>A0ABN6VUJ9_9BACT</name>
<proteinExistence type="predicted"/>